<dbReference type="SUPFAM" id="SSF52833">
    <property type="entry name" value="Thioredoxin-like"/>
    <property type="match status" value="1"/>
</dbReference>
<evidence type="ECO:0000256" key="2">
    <source>
        <dbReference type="ARBA" id="ARBA00023008"/>
    </source>
</evidence>
<keyword evidence="8" id="KW-1185">Reference proteome</keyword>
<dbReference type="AlphaFoldDB" id="H8L001"/>
<dbReference type="Proteomes" id="UP000005234">
    <property type="component" value="Chromosome"/>
</dbReference>
<dbReference type="InterPro" id="IPR013766">
    <property type="entry name" value="Thioredoxin_domain"/>
</dbReference>
<feature type="binding site" evidence="3">
    <location>
        <position position="85"/>
    </location>
    <ligand>
        <name>Cu cation</name>
        <dbReference type="ChEBI" id="CHEBI:23378"/>
    </ligand>
</feature>
<keyword evidence="4" id="KW-1015">Disulfide bond</keyword>
<dbReference type="eggNOG" id="COG1999">
    <property type="taxonomic scope" value="Bacteria"/>
</dbReference>
<feature type="binding site" evidence="3">
    <location>
        <position position="174"/>
    </location>
    <ligand>
        <name>Cu cation</name>
        <dbReference type="ChEBI" id="CHEBI:23378"/>
    </ligand>
</feature>
<dbReference type="EMBL" id="CP003350">
    <property type="protein sequence ID" value="AFC85282.1"/>
    <property type="molecule type" value="Genomic_DNA"/>
</dbReference>
<evidence type="ECO:0000256" key="4">
    <source>
        <dbReference type="PIRSR" id="PIRSR603782-2"/>
    </source>
</evidence>
<feature type="binding site" evidence="3">
    <location>
        <position position="89"/>
    </location>
    <ligand>
        <name>Cu cation</name>
        <dbReference type="ChEBI" id="CHEBI:23378"/>
    </ligand>
</feature>
<feature type="signal peptide" evidence="5">
    <location>
        <begin position="1"/>
        <end position="39"/>
    </location>
</feature>
<evidence type="ECO:0000313" key="8">
    <source>
        <dbReference type="Proteomes" id="UP000005234"/>
    </source>
</evidence>
<organism evidence="7 8">
    <name type="scientific">Frateuria aurantia (strain ATCC 33424 / DSM 6220 / KCTC 2777 / LMG 1558 / NBRC 3245 / NCIMB 13370)</name>
    <name type="common">Acetobacter aurantius</name>
    <dbReference type="NCBI Taxonomy" id="767434"/>
    <lineage>
        <taxon>Bacteria</taxon>
        <taxon>Pseudomonadati</taxon>
        <taxon>Pseudomonadota</taxon>
        <taxon>Gammaproteobacteria</taxon>
        <taxon>Lysobacterales</taxon>
        <taxon>Rhodanobacteraceae</taxon>
        <taxon>Frateuria</taxon>
    </lineage>
</organism>
<comment type="similarity">
    <text evidence="1">Belongs to the SCO1/2 family.</text>
</comment>
<dbReference type="Pfam" id="PF02630">
    <property type="entry name" value="SCO1-SenC"/>
    <property type="match status" value="1"/>
</dbReference>
<feature type="disulfide bond" description="Redox-active" evidence="4">
    <location>
        <begin position="85"/>
        <end position="89"/>
    </location>
</feature>
<dbReference type="InterPro" id="IPR003782">
    <property type="entry name" value="SCO1/SenC"/>
</dbReference>
<protein>
    <submittedName>
        <fullName evidence="7">Uncharacterized protein SCO1/SenC/PrrC</fullName>
    </submittedName>
</protein>
<feature type="domain" description="Thioredoxin" evidence="6">
    <location>
        <begin position="45"/>
        <end position="213"/>
    </location>
</feature>
<evidence type="ECO:0000259" key="6">
    <source>
        <dbReference type="PROSITE" id="PS51352"/>
    </source>
</evidence>
<evidence type="ECO:0000313" key="7">
    <source>
        <dbReference type="EMBL" id="AFC85282.1"/>
    </source>
</evidence>
<evidence type="ECO:0000256" key="5">
    <source>
        <dbReference type="SAM" id="SignalP"/>
    </source>
</evidence>
<accession>H8L001</accession>
<sequence length="213" mass="23528">MADLTFRGFRTRLSRPARWRRSLPVLLCLLLAACQRAPAGHWQLNDISGHMPDLQFALTSDENKPVTAADFKGLTTLLYFGYTHCPDVCPLTMAHLHVVLQKLGPLARNVRILFVSVDPARDTPEQLHDYVRAFDSHALGLTGSPAAIEALSKRYRAAYSRDPSAADGNYEVAHSSGIYVFDPQGRARLLATPADSENALVHDLTALIQSQEH</sequence>
<reference evidence="7" key="1">
    <citation type="submission" date="2012-02" db="EMBL/GenBank/DDBJ databases">
        <title>The complete genome of Frateuria aurantia DSM 6220.</title>
        <authorList>
            <consortium name="US DOE Joint Genome Institute (JGI-PGF)"/>
            <person name="Lucas S."/>
            <person name="Copeland A."/>
            <person name="Lapidus A."/>
            <person name="Glavina del Rio T."/>
            <person name="Dalin E."/>
            <person name="Tice H."/>
            <person name="Bruce D."/>
            <person name="Goodwin L."/>
            <person name="Pitluck S."/>
            <person name="Peters L."/>
            <person name="Ovchinnikova G."/>
            <person name="Teshima H."/>
            <person name="Kyrpides N."/>
            <person name="Mavromatis K."/>
            <person name="Ivanova N."/>
            <person name="Brettin T."/>
            <person name="Detter J.C."/>
            <person name="Han C."/>
            <person name="Larimer F."/>
            <person name="Land M."/>
            <person name="Hauser L."/>
            <person name="Markowitz V."/>
            <person name="Cheng J.-F."/>
            <person name="Hugenholtz P."/>
            <person name="Woyke T."/>
            <person name="Wu D."/>
            <person name="Brambilla E."/>
            <person name="Klenk H.-P."/>
            <person name="Eisen J.A."/>
        </authorList>
    </citation>
    <scope>NUCLEOTIDE SEQUENCE</scope>
    <source>
        <strain evidence="7">DSM 6220</strain>
    </source>
</reference>
<dbReference type="PANTHER" id="PTHR12151:SF25">
    <property type="entry name" value="LINALOOL DEHYDRATASE_ISOMERASE DOMAIN-CONTAINING PROTEIN"/>
    <property type="match status" value="1"/>
</dbReference>
<dbReference type="PANTHER" id="PTHR12151">
    <property type="entry name" value="ELECTRON TRANSPORT PROTIN SCO1/SENC FAMILY MEMBER"/>
    <property type="match status" value="1"/>
</dbReference>
<evidence type="ECO:0000256" key="3">
    <source>
        <dbReference type="PIRSR" id="PIRSR603782-1"/>
    </source>
</evidence>
<dbReference type="PROSITE" id="PS51257">
    <property type="entry name" value="PROKAR_LIPOPROTEIN"/>
    <property type="match status" value="1"/>
</dbReference>
<dbReference type="RefSeq" id="WP_014402288.1">
    <property type="nucleotide sequence ID" value="NC_017033.1"/>
</dbReference>
<dbReference type="CDD" id="cd02968">
    <property type="entry name" value="SCO"/>
    <property type="match status" value="1"/>
</dbReference>
<gene>
    <name evidence="7" type="ordered locus">Fraau_0811</name>
</gene>
<dbReference type="HOGENOM" id="CLU_050131_3_0_6"/>
<dbReference type="InterPro" id="IPR036249">
    <property type="entry name" value="Thioredoxin-like_sf"/>
</dbReference>
<keyword evidence="3" id="KW-0479">Metal-binding</keyword>
<dbReference type="GO" id="GO:0046872">
    <property type="term" value="F:metal ion binding"/>
    <property type="evidence" value="ECO:0007669"/>
    <property type="project" value="UniProtKB-KW"/>
</dbReference>
<dbReference type="STRING" id="767434.Fraau_0811"/>
<name>H8L001_FRAAD</name>
<dbReference type="KEGG" id="fau:Fraau_0811"/>
<proteinExistence type="inferred from homology"/>
<keyword evidence="2 3" id="KW-0186">Copper</keyword>
<dbReference type="OrthoDB" id="9790194at2"/>
<dbReference type="PROSITE" id="PS51352">
    <property type="entry name" value="THIOREDOXIN_2"/>
    <property type="match status" value="1"/>
</dbReference>
<keyword evidence="5" id="KW-0732">Signal</keyword>
<dbReference type="Gene3D" id="3.40.30.10">
    <property type="entry name" value="Glutaredoxin"/>
    <property type="match status" value="1"/>
</dbReference>
<evidence type="ECO:0000256" key="1">
    <source>
        <dbReference type="ARBA" id="ARBA00010996"/>
    </source>
</evidence>
<dbReference type="FunFam" id="3.40.30.10:FF:000013">
    <property type="entry name" value="Blast:Protein SCO1 homolog, mitochondrial"/>
    <property type="match status" value="1"/>
</dbReference>
<feature type="chain" id="PRO_5003613366" evidence="5">
    <location>
        <begin position="40"/>
        <end position="213"/>
    </location>
</feature>